<dbReference type="SUPFAM" id="SSF51445">
    <property type="entry name" value="(Trans)glycosidases"/>
    <property type="match status" value="1"/>
</dbReference>
<keyword evidence="4" id="KW-0119">Carbohydrate metabolism</keyword>
<dbReference type="PROSITE" id="PS51257">
    <property type="entry name" value="PROKAR_LIPOPROTEIN"/>
    <property type="match status" value="1"/>
</dbReference>
<dbReference type="InterPro" id="IPR050386">
    <property type="entry name" value="Glycosyl_hydrolase_5"/>
</dbReference>
<dbReference type="GO" id="GO:0005576">
    <property type="term" value="C:extracellular region"/>
    <property type="evidence" value="ECO:0007669"/>
    <property type="project" value="TreeGrafter"/>
</dbReference>
<gene>
    <name evidence="9" type="ORF">FHK87_19265</name>
</gene>
<evidence type="ECO:0000256" key="6">
    <source>
        <dbReference type="ARBA" id="ARBA00023326"/>
    </source>
</evidence>
<evidence type="ECO:0000256" key="7">
    <source>
        <dbReference type="RuleBase" id="RU361153"/>
    </source>
</evidence>
<name>A0A504J6Y5_9FLAO</name>
<comment type="caution">
    <text evidence="9">The sequence shown here is derived from an EMBL/GenBank/DDBJ whole genome shotgun (WGS) entry which is preliminary data.</text>
</comment>
<evidence type="ECO:0000256" key="5">
    <source>
        <dbReference type="ARBA" id="ARBA00023295"/>
    </source>
</evidence>
<comment type="similarity">
    <text evidence="1 7">Belongs to the glycosyl hydrolase 5 (cellulase A) family.</text>
</comment>
<protein>
    <submittedName>
        <fullName evidence="9">Glycoside hydrolase family 5 protein</fullName>
    </submittedName>
</protein>
<dbReference type="Gene3D" id="3.20.20.80">
    <property type="entry name" value="Glycosidases"/>
    <property type="match status" value="1"/>
</dbReference>
<evidence type="ECO:0000313" key="9">
    <source>
        <dbReference type="EMBL" id="TPN83363.1"/>
    </source>
</evidence>
<evidence type="ECO:0000256" key="3">
    <source>
        <dbReference type="ARBA" id="ARBA00023001"/>
    </source>
</evidence>
<evidence type="ECO:0000256" key="4">
    <source>
        <dbReference type="ARBA" id="ARBA00023277"/>
    </source>
</evidence>
<evidence type="ECO:0000256" key="2">
    <source>
        <dbReference type="ARBA" id="ARBA00022801"/>
    </source>
</evidence>
<evidence type="ECO:0000313" key="10">
    <source>
        <dbReference type="Proteomes" id="UP000315540"/>
    </source>
</evidence>
<dbReference type="OrthoDB" id="9800955at2"/>
<dbReference type="InterPro" id="IPR001547">
    <property type="entry name" value="Glyco_hydro_5"/>
</dbReference>
<accession>A0A504J6Y5</accession>
<dbReference type="PANTHER" id="PTHR31297:SF41">
    <property type="entry name" value="ENDOGLUCANASE, PUTATIVE (AFU_ORTHOLOGUE AFUA_5G01830)-RELATED"/>
    <property type="match status" value="1"/>
</dbReference>
<dbReference type="RefSeq" id="WP_140595416.1">
    <property type="nucleotide sequence ID" value="NZ_VFWZ01000007.1"/>
</dbReference>
<dbReference type="GO" id="GO:0009986">
    <property type="term" value="C:cell surface"/>
    <property type="evidence" value="ECO:0007669"/>
    <property type="project" value="TreeGrafter"/>
</dbReference>
<evidence type="ECO:0000256" key="1">
    <source>
        <dbReference type="ARBA" id="ARBA00005641"/>
    </source>
</evidence>
<dbReference type="GO" id="GO:0030245">
    <property type="term" value="P:cellulose catabolic process"/>
    <property type="evidence" value="ECO:0007669"/>
    <property type="project" value="UniProtKB-KW"/>
</dbReference>
<reference evidence="9 10" key="1">
    <citation type="submission" date="2019-06" db="EMBL/GenBank/DDBJ databases">
        <authorList>
            <person name="Meng X."/>
        </authorList>
    </citation>
    <scope>NUCLEOTIDE SEQUENCE [LARGE SCALE GENOMIC DNA]</scope>
    <source>
        <strain evidence="9 10">M625</strain>
    </source>
</reference>
<dbReference type="Pfam" id="PF00150">
    <property type="entry name" value="Cellulase"/>
    <property type="match status" value="1"/>
</dbReference>
<feature type="domain" description="Glycoside hydrolase family 5" evidence="8">
    <location>
        <begin position="77"/>
        <end position="349"/>
    </location>
</feature>
<proteinExistence type="inferred from homology"/>
<dbReference type="AlphaFoldDB" id="A0A504J6Y5"/>
<dbReference type="GO" id="GO:0008422">
    <property type="term" value="F:beta-glucosidase activity"/>
    <property type="evidence" value="ECO:0007669"/>
    <property type="project" value="TreeGrafter"/>
</dbReference>
<organism evidence="9 10">
    <name type="scientific">Aquimarina algicola</name>
    <dbReference type="NCBI Taxonomy" id="2589995"/>
    <lineage>
        <taxon>Bacteria</taxon>
        <taxon>Pseudomonadati</taxon>
        <taxon>Bacteroidota</taxon>
        <taxon>Flavobacteriia</taxon>
        <taxon>Flavobacteriales</taxon>
        <taxon>Flavobacteriaceae</taxon>
        <taxon>Aquimarina</taxon>
    </lineage>
</organism>
<keyword evidence="2 7" id="KW-0378">Hydrolase</keyword>
<evidence type="ECO:0000259" key="8">
    <source>
        <dbReference type="Pfam" id="PF00150"/>
    </source>
</evidence>
<keyword evidence="5 7" id="KW-0326">Glycosidase</keyword>
<keyword evidence="10" id="KW-1185">Reference proteome</keyword>
<keyword evidence="6" id="KW-0624">Polysaccharide degradation</keyword>
<keyword evidence="3" id="KW-0136">Cellulose degradation</keyword>
<dbReference type="Proteomes" id="UP000315540">
    <property type="component" value="Unassembled WGS sequence"/>
</dbReference>
<dbReference type="EMBL" id="VFWZ01000007">
    <property type="protein sequence ID" value="TPN83363.1"/>
    <property type="molecule type" value="Genomic_DNA"/>
</dbReference>
<sequence length="378" mass="43121">MKLKRFLSNYTIICVVLTSIFISCERDSSSIEKNTINDQNSKSGKTTIRNISSMQLVEEMGVGWNLGNSLDVTSRDKTLWGNPLPSKAVIDAVKNMGFTTLRVPVTWGYHQNETAPYTVEKDYMDRVQAVVDYGFANDMHVILNVHHDNDWLKPTYAEAGKAKKRLRRLWKQIANRFKNYGDYLIFETLNENRLEGSPEEWSGGTPEGREVVNQFHNTALNAIRSTGGNNAKRHIMISTYAASTIDIAMNTLRIPNNDPNVIISLHTYFPWSFAGQENGQTQWGTPQEKAALDAEFDKIRQKWIIEQNRPVILGEWGTVDRNNLSERLEYTKYYAEGAIKRGLLPVVWDDGGNFGLFNRWSVSWRFPSIAETIIKADK</sequence>
<dbReference type="InterPro" id="IPR017853">
    <property type="entry name" value="GH"/>
</dbReference>
<dbReference type="PANTHER" id="PTHR31297">
    <property type="entry name" value="GLUCAN ENDO-1,6-BETA-GLUCOSIDASE B"/>
    <property type="match status" value="1"/>
</dbReference>